<gene>
    <name evidence="5" type="ORF">ASTO00021_LOCUS1803</name>
</gene>
<dbReference type="EMBL" id="HBIN01002697">
    <property type="protein sequence ID" value="CAE0431466.1"/>
    <property type="molecule type" value="Transcribed_RNA"/>
</dbReference>
<comment type="similarity">
    <text evidence="3">Belongs to the THOC3 family.</text>
</comment>
<keyword evidence="2" id="KW-0677">Repeat</keyword>
<organism evidence="5">
    <name type="scientific">Aplanochytrium stocchinoi</name>
    <dbReference type="NCBI Taxonomy" id="215587"/>
    <lineage>
        <taxon>Eukaryota</taxon>
        <taxon>Sar</taxon>
        <taxon>Stramenopiles</taxon>
        <taxon>Bigyra</taxon>
        <taxon>Labyrinthulomycetes</taxon>
        <taxon>Thraustochytrida</taxon>
        <taxon>Thraustochytriidae</taxon>
        <taxon>Aplanochytrium</taxon>
    </lineage>
</organism>
<dbReference type="PROSITE" id="PS00678">
    <property type="entry name" value="WD_REPEATS_1"/>
    <property type="match status" value="2"/>
</dbReference>
<dbReference type="SMART" id="SM00320">
    <property type="entry name" value="WD40"/>
    <property type="match status" value="5"/>
</dbReference>
<name>A0A7S3PAJ9_9STRA</name>
<feature type="repeat" description="WD" evidence="4">
    <location>
        <begin position="18"/>
        <end position="59"/>
    </location>
</feature>
<dbReference type="Gene3D" id="2.130.10.10">
    <property type="entry name" value="YVTN repeat-like/Quinoprotein amine dehydrogenase"/>
    <property type="match status" value="2"/>
</dbReference>
<dbReference type="InterPro" id="IPR020472">
    <property type="entry name" value="WD40_PAC1"/>
</dbReference>
<dbReference type="Pfam" id="PF25174">
    <property type="entry name" value="Beta-prop_THOC3"/>
    <property type="match status" value="1"/>
</dbReference>
<feature type="repeat" description="WD" evidence="4">
    <location>
        <begin position="193"/>
        <end position="234"/>
    </location>
</feature>
<protein>
    <recommendedName>
        <fullName evidence="6">Anaphase-promoting complex subunit 4 WD40 domain-containing protein</fullName>
    </recommendedName>
</protein>
<reference evidence="5" key="1">
    <citation type="submission" date="2021-01" db="EMBL/GenBank/DDBJ databases">
        <authorList>
            <person name="Corre E."/>
            <person name="Pelletier E."/>
            <person name="Niang G."/>
            <person name="Scheremetjew M."/>
            <person name="Finn R."/>
            <person name="Kale V."/>
            <person name="Holt S."/>
            <person name="Cochrane G."/>
            <person name="Meng A."/>
            <person name="Brown T."/>
            <person name="Cohen L."/>
        </authorList>
    </citation>
    <scope>NUCLEOTIDE SEQUENCE</scope>
    <source>
        <strain evidence="5">GSBS06</strain>
    </source>
</reference>
<dbReference type="AlphaFoldDB" id="A0A7S3PAJ9"/>
<evidence type="ECO:0000256" key="3">
    <source>
        <dbReference type="ARBA" id="ARBA00046343"/>
    </source>
</evidence>
<dbReference type="InterPro" id="IPR040132">
    <property type="entry name" value="Tex1/THOC3"/>
</dbReference>
<dbReference type="PROSITE" id="PS50082">
    <property type="entry name" value="WD_REPEATS_2"/>
    <property type="match status" value="3"/>
</dbReference>
<evidence type="ECO:0008006" key="6">
    <source>
        <dbReference type="Google" id="ProtNLM"/>
    </source>
</evidence>
<keyword evidence="1 4" id="KW-0853">WD repeat</keyword>
<dbReference type="PANTHER" id="PTHR22839:SF0">
    <property type="entry name" value="THO COMPLEX SUBUNIT 3"/>
    <property type="match status" value="1"/>
</dbReference>
<dbReference type="InterPro" id="IPR036322">
    <property type="entry name" value="WD40_repeat_dom_sf"/>
</dbReference>
<dbReference type="PROSITE" id="PS50294">
    <property type="entry name" value="WD_REPEATS_REGION"/>
    <property type="match status" value="3"/>
</dbReference>
<sequence length="319" mass="34882">MDPSIVVEKLGKVRAVPLSGHKSRINTTAWNSNGTYLATGSQDRTLKVWSVESAGYSKEVASLTGHSEAITSCCWNPSKSNQIATCSVDKDVRIWDVAAKKCLKSIPTKGDNINISWSPTGDYIVVGSRADILTLIDARKYLIVLEKKFNYEVNELTFDLSGTFLFTASGIGGIGKVEVFRLKNGALTYQSEMVGHTHHCYCVQLDKTGMYLASGGADSLVNLWDLQDLVCVKTFPQLDYPTRTISMSHDSKVIAYGCEDTMIAFGSMETGESLGVIDVGGGLNSMAWHPNKYIFAYAVDVKDSKDPMMQVIGVDFKPK</sequence>
<dbReference type="PRINTS" id="PR00320">
    <property type="entry name" value="GPROTEINBRPT"/>
</dbReference>
<dbReference type="SUPFAM" id="SSF50978">
    <property type="entry name" value="WD40 repeat-like"/>
    <property type="match status" value="1"/>
</dbReference>
<evidence type="ECO:0000256" key="4">
    <source>
        <dbReference type="PROSITE-ProRule" id="PRU00221"/>
    </source>
</evidence>
<dbReference type="InterPro" id="IPR019775">
    <property type="entry name" value="WD40_repeat_CS"/>
</dbReference>
<dbReference type="InterPro" id="IPR015943">
    <property type="entry name" value="WD40/YVTN_repeat-like_dom_sf"/>
</dbReference>
<feature type="repeat" description="WD" evidence="4">
    <location>
        <begin position="63"/>
        <end position="105"/>
    </location>
</feature>
<dbReference type="GO" id="GO:0000445">
    <property type="term" value="C:THO complex part of transcription export complex"/>
    <property type="evidence" value="ECO:0007669"/>
    <property type="project" value="TreeGrafter"/>
</dbReference>
<dbReference type="PANTHER" id="PTHR22839">
    <property type="entry name" value="THO COMPLEX SUBUNIT 3 THO3"/>
    <property type="match status" value="1"/>
</dbReference>
<evidence type="ECO:0000256" key="1">
    <source>
        <dbReference type="ARBA" id="ARBA00022574"/>
    </source>
</evidence>
<dbReference type="GO" id="GO:0006406">
    <property type="term" value="P:mRNA export from nucleus"/>
    <property type="evidence" value="ECO:0007669"/>
    <property type="project" value="InterPro"/>
</dbReference>
<accession>A0A7S3PAJ9</accession>
<evidence type="ECO:0000256" key="2">
    <source>
        <dbReference type="ARBA" id="ARBA00022737"/>
    </source>
</evidence>
<proteinExistence type="inferred from homology"/>
<evidence type="ECO:0000313" key="5">
    <source>
        <dbReference type="EMBL" id="CAE0431466.1"/>
    </source>
</evidence>
<dbReference type="InterPro" id="IPR001680">
    <property type="entry name" value="WD40_rpt"/>
</dbReference>